<feature type="compositionally biased region" description="Low complexity" evidence="1">
    <location>
        <begin position="205"/>
        <end position="225"/>
    </location>
</feature>
<sequence length="405" mass="41843">MALFAGAPDFVQQLAAMLRSEGQVPDDLQTLALRALAVQLLDRTRHGSVIAAISGGEGSGLLALLIHRAVASLTGREAVPAPYSQPFVEALLSMVGGLVTSTSGTTALSDASLVPALLPLLSHHDPAHLALVASTVRILESFMDYNPTASSLFRELGGLHIMVQRLQFEVEQPAEEPRSGGATSAPPSAEPSSAGEAMQTEQPVAAGGAAAAGGTAASEGPSTSGAAAQQAQQAVVPYARRLLLKSLLRAIAIASYGVGSQAQRANEADAATLYACLKTIFQRSREFGGGLFALAASVVADLIHHDPLSYRTLDEAGLPQAFLDSVAAGVIVSMEAVAAVPNTLMALCLNSGGLERVKRSKALRCFVPIFSSKQYVKALQGESAVVLGAGMDELLRHVPQLRPGA</sequence>
<proteinExistence type="predicted"/>
<reference evidence="3" key="1">
    <citation type="submission" date="2020-11" db="EMBL/GenBank/DDBJ databases">
        <title>Chlorella ohadii genome sequencing and assembly.</title>
        <authorList>
            <person name="Murik O."/>
            <person name="Treves H."/>
            <person name="Kedem I."/>
            <person name="Shotland Y."/>
            <person name="Kaplan A."/>
        </authorList>
    </citation>
    <scope>NUCLEOTIDE SEQUENCE</scope>
    <source>
        <strain evidence="3">1</strain>
    </source>
</reference>
<dbReference type="Gene3D" id="1.25.10.10">
    <property type="entry name" value="Leucine-rich Repeat Variant"/>
    <property type="match status" value="1"/>
</dbReference>
<feature type="compositionally biased region" description="Low complexity" evidence="1">
    <location>
        <begin position="179"/>
        <end position="197"/>
    </location>
</feature>
<dbReference type="InterPro" id="IPR010314">
    <property type="entry name" value="E3_Ub_ligase_DUF913"/>
</dbReference>
<gene>
    <name evidence="3" type="ORF">COHA_005349</name>
</gene>
<dbReference type="SUPFAM" id="SSF48371">
    <property type="entry name" value="ARM repeat"/>
    <property type="match status" value="1"/>
</dbReference>
<organism evidence="3 4">
    <name type="scientific">Chlorella ohadii</name>
    <dbReference type="NCBI Taxonomy" id="2649997"/>
    <lineage>
        <taxon>Eukaryota</taxon>
        <taxon>Viridiplantae</taxon>
        <taxon>Chlorophyta</taxon>
        <taxon>core chlorophytes</taxon>
        <taxon>Trebouxiophyceae</taxon>
        <taxon>Chlorellales</taxon>
        <taxon>Chlorellaceae</taxon>
        <taxon>Chlorella clade</taxon>
        <taxon>Chlorella</taxon>
    </lineage>
</organism>
<keyword evidence="4" id="KW-1185">Reference proteome</keyword>
<evidence type="ECO:0000313" key="4">
    <source>
        <dbReference type="Proteomes" id="UP001205105"/>
    </source>
</evidence>
<dbReference type="Pfam" id="PF06025">
    <property type="entry name" value="DUF913"/>
    <property type="match status" value="1"/>
</dbReference>
<dbReference type="Proteomes" id="UP001205105">
    <property type="component" value="Unassembled WGS sequence"/>
</dbReference>
<accession>A0AAD5DMU0</accession>
<comment type="caution">
    <text evidence="3">The sequence shown here is derived from an EMBL/GenBank/DDBJ whole genome shotgun (WGS) entry which is preliminary data.</text>
</comment>
<evidence type="ECO:0000313" key="3">
    <source>
        <dbReference type="EMBL" id="KAI7840917.1"/>
    </source>
</evidence>
<dbReference type="EMBL" id="JADXDR010000069">
    <property type="protein sequence ID" value="KAI7840917.1"/>
    <property type="molecule type" value="Genomic_DNA"/>
</dbReference>
<evidence type="ECO:0000256" key="1">
    <source>
        <dbReference type="SAM" id="MobiDB-lite"/>
    </source>
</evidence>
<dbReference type="InterPro" id="IPR011989">
    <property type="entry name" value="ARM-like"/>
</dbReference>
<feature type="domain" description="DUF913" evidence="2">
    <location>
        <begin position="135"/>
        <end position="403"/>
    </location>
</feature>
<evidence type="ECO:0000259" key="2">
    <source>
        <dbReference type="Pfam" id="PF06025"/>
    </source>
</evidence>
<dbReference type="InterPro" id="IPR016024">
    <property type="entry name" value="ARM-type_fold"/>
</dbReference>
<name>A0AAD5DMU0_9CHLO</name>
<dbReference type="AlphaFoldDB" id="A0AAD5DMU0"/>
<feature type="region of interest" description="Disordered" evidence="1">
    <location>
        <begin position="171"/>
        <end position="225"/>
    </location>
</feature>
<protein>
    <recommendedName>
        <fullName evidence="2">DUF913 domain-containing protein</fullName>
    </recommendedName>
</protein>